<evidence type="ECO:0000259" key="5">
    <source>
        <dbReference type="Pfam" id="PF11897"/>
    </source>
</evidence>
<evidence type="ECO:0000256" key="2">
    <source>
        <dbReference type="ARBA" id="ARBA00006047"/>
    </source>
</evidence>
<keyword evidence="6" id="KW-0808">Transferase</keyword>
<name>B2KBT0_ELUMP</name>
<dbReference type="Pfam" id="PF00343">
    <property type="entry name" value="Phosphorylase"/>
    <property type="match status" value="1"/>
</dbReference>
<evidence type="ECO:0000256" key="1">
    <source>
        <dbReference type="ARBA" id="ARBA00001275"/>
    </source>
</evidence>
<reference evidence="6 7" key="1">
    <citation type="journal article" date="2009" name="Appl. Environ. Microbiol.">
        <title>Genomic analysis of 'Elusimicrobium minutum,' the first cultivated representative of the phylum 'Elusimicrobia' (formerly termite group 1).</title>
        <authorList>
            <person name="Herlemann D.P.R."/>
            <person name="Geissinger O."/>
            <person name="Ikeda-Ohtsubo W."/>
            <person name="Kunin V."/>
            <person name="Sun H."/>
            <person name="Lapidus A."/>
            <person name="Hugenholtz P."/>
            <person name="Brune A."/>
        </authorList>
    </citation>
    <scope>NUCLEOTIDE SEQUENCE [LARGE SCALE GENOMIC DNA]</scope>
    <source>
        <strain evidence="6 7">Pei191</strain>
    </source>
</reference>
<protein>
    <submittedName>
        <fullName evidence="6">Alpha-glucan phosphorylase</fullName>
        <ecNumber evidence="6">2.4.1.1</ecNumber>
    </submittedName>
</protein>
<organism evidence="6 7">
    <name type="scientific">Elusimicrobium minutum (strain Pei191)</name>
    <dbReference type="NCBI Taxonomy" id="445932"/>
    <lineage>
        <taxon>Bacteria</taxon>
        <taxon>Pseudomonadati</taxon>
        <taxon>Elusimicrobiota</taxon>
        <taxon>Elusimicrobia</taxon>
        <taxon>Elusimicrobiales</taxon>
        <taxon>Elusimicrobiaceae</taxon>
        <taxon>Elusimicrobium</taxon>
    </lineage>
</organism>
<keyword evidence="7" id="KW-1185">Reference proteome</keyword>
<dbReference type="EMBL" id="CP001055">
    <property type="protein sequence ID" value="ACC97834.1"/>
    <property type="molecule type" value="Genomic_DNA"/>
</dbReference>
<dbReference type="CAZy" id="GT35">
    <property type="family name" value="Glycosyltransferase Family 35"/>
</dbReference>
<dbReference type="RefSeq" id="WP_012414449.1">
    <property type="nucleotide sequence ID" value="NC_010644.1"/>
</dbReference>
<dbReference type="InterPro" id="IPR011834">
    <property type="entry name" value="Agluc_phsphrylas"/>
</dbReference>
<feature type="modified residue" description="N6-(pyridoxal phosphate)lysine" evidence="4">
    <location>
        <position position="608"/>
    </location>
</feature>
<dbReference type="PANTHER" id="PTHR42655">
    <property type="entry name" value="GLYCOGEN PHOSPHORYLASE"/>
    <property type="match status" value="1"/>
</dbReference>
<dbReference type="PANTHER" id="PTHR42655:SF1">
    <property type="entry name" value="GLYCOGEN PHOSPHORYLASE"/>
    <property type="match status" value="1"/>
</dbReference>
<sequence length="850" mass="97491">MKIHSFNVQPNLPENIKFLEELADNMWFSWNWQAILLFFKIDPALWNKSKRNPKWFLGAISQKRLEEISNDTEFVNHLNKVKEDFYKYKESSGWYHSNKKEGEENFLTAYFSMEYGIGEGLPIYSGGLGMLSGDHMKSASDLGLPLIGVGLFYQRGYVQQVLNRDGWQTEAYPENDWAHMPVEKVKDAQGQDLRVSIELGKDIIYAALWAVSVGRIKLYLLDTNLQENAHEFRTITEQLYGGDRENRIRQEVVLGIGGVKALAAMGIKPTVFHINEGHSAFLLCQRIIDIMRERNLQFAQAADIVWSTSVFTTHTPVIAGNEHFDPALVRKYMEVYAQKMGISWDEFVSLGKDEPTSATFCMTVLALKLSAYDNGVSKLHGEISREMWQKIWPTLPVKEIPITSITNGVHVSSWLSHEHSELYKKYSFNDRDINSVDITDRNTWSGVDSIPANEFWDVHNIRKDKLINMARLRLKKQLQRYGADATQINKASKILKPDVLTIGFARRFATYKRANLLFKDLNRLDKLINNPKQPIQFVFAGKAHPADIEGKEFVKYISNIQADPRFAGKIIFVEDYNMNLARYMVQGVDVWLNNPIRPMEASGTSGMKAAANGALTLSVLDGWWDEVGPCDFSWSIGGIEHYKTPDERDLVESEAIYNIIEQEIAPLFYERNEDNVPEKWVSYMKQSIKTIAPFFNTHRMVCEYYERFYSHAHKHFNILSDNKKVQDIGERRKVIAANWYRVNITDISPKLETETKIGDTITLRARVFLGAIPAEYVNVQAAIGVRGTTGDLISGQLINMTQTGKEEDALIYETVIRPENSGRQDYALRILQNIPYLPNQYMPLYISWEN</sequence>
<dbReference type="AlphaFoldDB" id="B2KBT0"/>
<gene>
    <name evidence="6" type="ordered locus">Emin_0273</name>
</gene>
<dbReference type="InterPro" id="IPR024517">
    <property type="entry name" value="Glycogen_phosphorylase_DUF3417"/>
</dbReference>
<dbReference type="OrthoDB" id="9760804at2"/>
<evidence type="ECO:0000313" key="6">
    <source>
        <dbReference type="EMBL" id="ACC97834.1"/>
    </source>
</evidence>
<accession>B2KBT0</accession>
<dbReference type="InterPro" id="IPR052182">
    <property type="entry name" value="Glycogen/Maltodextrin_Phosph"/>
</dbReference>
<keyword evidence="3" id="KW-0021">Allosteric enzyme</keyword>
<dbReference type="PIRSF" id="PIRSF000460">
    <property type="entry name" value="Pprylas_GlgP"/>
    <property type="match status" value="1"/>
</dbReference>
<dbReference type="EC" id="2.4.1.1" evidence="6"/>
<dbReference type="InterPro" id="IPR000811">
    <property type="entry name" value="Glyco_trans_35"/>
</dbReference>
<keyword evidence="6" id="KW-0328">Glycosyltransferase</keyword>
<dbReference type="Pfam" id="PF11897">
    <property type="entry name" value="DUF3417"/>
    <property type="match status" value="1"/>
</dbReference>
<dbReference type="GO" id="GO:0008184">
    <property type="term" value="F:glycogen phosphorylase activity"/>
    <property type="evidence" value="ECO:0007669"/>
    <property type="project" value="InterPro"/>
</dbReference>
<evidence type="ECO:0000256" key="4">
    <source>
        <dbReference type="PIRSR" id="PIRSR000460-1"/>
    </source>
</evidence>
<evidence type="ECO:0000256" key="3">
    <source>
        <dbReference type="ARBA" id="ARBA00022533"/>
    </source>
</evidence>
<dbReference type="HOGENOM" id="CLU_015112_0_0_0"/>
<dbReference type="GO" id="GO:0030170">
    <property type="term" value="F:pyridoxal phosphate binding"/>
    <property type="evidence" value="ECO:0007669"/>
    <property type="project" value="InterPro"/>
</dbReference>
<comment type="catalytic activity">
    <reaction evidence="1">
        <text>[(1-&gt;4)-alpha-D-glucosyl](n) + phosphate = [(1-&gt;4)-alpha-D-glucosyl](n-1) + alpha-D-glucose 1-phosphate</text>
        <dbReference type="Rhea" id="RHEA:41732"/>
        <dbReference type="Rhea" id="RHEA-COMP:9584"/>
        <dbReference type="Rhea" id="RHEA-COMP:9586"/>
        <dbReference type="ChEBI" id="CHEBI:15444"/>
        <dbReference type="ChEBI" id="CHEBI:43474"/>
        <dbReference type="ChEBI" id="CHEBI:58601"/>
        <dbReference type="EC" id="2.4.1.1"/>
    </reaction>
</comment>
<dbReference type="KEGG" id="emi:Emin_0273"/>
<dbReference type="Proteomes" id="UP000001029">
    <property type="component" value="Chromosome"/>
</dbReference>
<dbReference type="Gene3D" id="3.40.50.2000">
    <property type="entry name" value="Glycogen Phosphorylase B"/>
    <property type="match status" value="2"/>
</dbReference>
<dbReference type="GO" id="GO:0005975">
    <property type="term" value="P:carbohydrate metabolic process"/>
    <property type="evidence" value="ECO:0007669"/>
    <property type="project" value="InterPro"/>
</dbReference>
<dbReference type="NCBIfam" id="TIGR02094">
    <property type="entry name" value="more_P_ylases"/>
    <property type="match status" value="1"/>
</dbReference>
<evidence type="ECO:0000313" key="7">
    <source>
        <dbReference type="Proteomes" id="UP000001029"/>
    </source>
</evidence>
<comment type="similarity">
    <text evidence="2">Belongs to the glycogen phosphorylase family.</text>
</comment>
<dbReference type="SUPFAM" id="SSF53756">
    <property type="entry name" value="UDP-Glycosyltransferase/glycogen phosphorylase"/>
    <property type="match status" value="1"/>
</dbReference>
<dbReference type="STRING" id="445932.Emin_0273"/>
<keyword evidence="4" id="KW-0663">Pyridoxal phosphate</keyword>
<feature type="domain" description="DUF3417" evidence="5">
    <location>
        <begin position="12"/>
        <end position="120"/>
    </location>
</feature>
<proteinExistence type="inferred from homology"/>